<keyword evidence="2" id="KW-0436">Ligase</keyword>
<dbReference type="PANTHER" id="PTHR11777:SF9">
    <property type="entry name" value="ALANINE--TRNA LIGASE, CYTOPLASMIC"/>
    <property type="match status" value="1"/>
</dbReference>
<dbReference type="InterPro" id="IPR011009">
    <property type="entry name" value="Kinase-like_dom_sf"/>
</dbReference>
<dbReference type="InterPro" id="IPR018164">
    <property type="entry name" value="Ala-tRNA-synth_IIc_N"/>
</dbReference>
<dbReference type="SUPFAM" id="SSF56112">
    <property type="entry name" value="Protein kinase-like (PK-like)"/>
    <property type="match status" value="1"/>
</dbReference>
<sequence>MPNYHSWQKAGGAIVMDADATATLHKMGVAATDDISKFTWFEDHESVIKAIYTGTEFLESAAAGDEVGIILETTSFYTEQGGFVLPTSCLDWLIYRTVLKKLKPMERPAEHCLEIARALTYLHSIADPPIIHRNVKSNRVTGTFRYLAPEYQITRNLIAKSEVYSFEVVLMVLLMGLNSWWEVYG</sequence>
<gene>
    <name evidence="2" type="primary">ALATS_2</name>
    <name evidence="2" type="ORF">CK203_087298</name>
</gene>
<feature type="domain" description="Alanyl-tRNA synthetase class IIc N-terminal" evidence="1">
    <location>
        <begin position="13"/>
        <end position="83"/>
    </location>
</feature>
<dbReference type="GO" id="GO:0004813">
    <property type="term" value="F:alanine-tRNA ligase activity"/>
    <property type="evidence" value="ECO:0007669"/>
    <property type="project" value="InterPro"/>
</dbReference>
<protein>
    <submittedName>
        <fullName evidence="2">Alanine--tRNA ligase</fullName>
    </submittedName>
</protein>
<proteinExistence type="predicted"/>
<reference evidence="2 3" key="1">
    <citation type="journal article" date="2018" name="PLoS Genet.">
        <title>Population sequencing reveals clonal diversity and ancestral inbreeding in the grapevine cultivar Chardonnay.</title>
        <authorList>
            <person name="Roach M.J."/>
            <person name="Johnson D.L."/>
            <person name="Bohlmann J."/>
            <person name="van Vuuren H.J."/>
            <person name="Jones S.J."/>
            <person name="Pretorius I.S."/>
            <person name="Schmidt S.A."/>
            <person name="Borneman A.R."/>
        </authorList>
    </citation>
    <scope>NUCLEOTIDE SEQUENCE [LARGE SCALE GENOMIC DNA]</scope>
    <source>
        <strain evidence="3">cv. Chardonnay</strain>
        <tissue evidence="2">Leaf</tissue>
    </source>
</reference>
<evidence type="ECO:0000313" key="3">
    <source>
        <dbReference type="Proteomes" id="UP000288805"/>
    </source>
</evidence>
<dbReference type="Proteomes" id="UP000288805">
    <property type="component" value="Unassembled WGS sequence"/>
</dbReference>
<dbReference type="Pfam" id="PF01411">
    <property type="entry name" value="tRNA-synt_2c"/>
    <property type="match status" value="1"/>
</dbReference>
<evidence type="ECO:0000259" key="1">
    <source>
        <dbReference type="Pfam" id="PF01411"/>
    </source>
</evidence>
<organism evidence="2 3">
    <name type="scientific">Vitis vinifera</name>
    <name type="common">Grape</name>
    <dbReference type="NCBI Taxonomy" id="29760"/>
    <lineage>
        <taxon>Eukaryota</taxon>
        <taxon>Viridiplantae</taxon>
        <taxon>Streptophyta</taxon>
        <taxon>Embryophyta</taxon>
        <taxon>Tracheophyta</taxon>
        <taxon>Spermatophyta</taxon>
        <taxon>Magnoliopsida</taxon>
        <taxon>eudicotyledons</taxon>
        <taxon>Gunneridae</taxon>
        <taxon>Pentapetalae</taxon>
        <taxon>rosids</taxon>
        <taxon>Vitales</taxon>
        <taxon>Vitaceae</taxon>
        <taxon>Viteae</taxon>
        <taxon>Vitis</taxon>
    </lineage>
</organism>
<dbReference type="GO" id="GO:0006419">
    <property type="term" value="P:alanyl-tRNA aminoacylation"/>
    <property type="evidence" value="ECO:0007669"/>
    <property type="project" value="InterPro"/>
</dbReference>
<accession>A0A438BM52</accession>
<evidence type="ECO:0000313" key="2">
    <source>
        <dbReference type="EMBL" id="RVW12046.1"/>
    </source>
</evidence>
<dbReference type="GO" id="GO:0005524">
    <property type="term" value="F:ATP binding"/>
    <property type="evidence" value="ECO:0007669"/>
    <property type="project" value="InterPro"/>
</dbReference>
<dbReference type="PANTHER" id="PTHR11777">
    <property type="entry name" value="ALANYL-TRNA SYNTHETASE"/>
    <property type="match status" value="1"/>
</dbReference>
<comment type="caution">
    <text evidence="2">The sequence shown here is derived from an EMBL/GenBank/DDBJ whole genome shotgun (WGS) entry which is preliminary data.</text>
</comment>
<dbReference type="EMBL" id="QGNW01002723">
    <property type="protein sequence ID" value="RVW12046.1"/>
    <property type="molecule type" value="Genomic_DNA"/>
</dbReference>
<name>A0A438BM52_VITVI</name>
<dbReference type="InterPro" id="IPR050058">
    <property type="entry name" value="Ala-tRNA_ligase"/>
</dbReference>
<dbReference type="Gene3D" id="1.10.510.10">
    <property type="entry name" value="Transferase(Phosphotransferase) domain 1"/>
    <property type="match status" value="1"/>
</dbReference>
<dbReference type="AlphaFoldDB" id="A0A438BM52"/>